<evidence type="ECO:0000313" key="2">
    <source>
        <dbReference type="EMBL" id="KIY62599.1"/>
    </source>
</evidence>
<keyword evidence="4" id="KW-1185">Reference proteome</keyword>
<reference evidence="3 4" key="1">
    <citation type="journal article" date="2015" name="Fungal Genet. Biol.">
        <title>Evolution of novel wood decay mechanisms in Agaricales revealed by the genome sequences of Fistulina hepatica and Cylindrobasidium torrendii.</title>
        <authorList>
            <person name="Floudas D."/>
            <person name="Held B.W."/>
            <person name="Riley R."/>
            <person name="Nagy L.G."/>
            <person name="Koehler G."/>
            <person name="Ransdell A.S."/>
            <person name="Younus H."/>
            <person name="Chow J."/>
            <person name="Chiniquy J."/>
            <person name="Lipzen A."/>
            <person name="Tritt A."/>
            <person name="Sun H."/>
            <person name="Haridas S."/>
            <person name="LaButti K."/>
            <person name="Ohm R.A."/>
            <person name="Kues U."/>
            <person name="Blanchette R.A."/>
            <person name="Grigoriev I.V."/>
            <person name="Minto R.E."/>
            <person name="Hibbett D.S."/>
        </authorList>
    </citation>
    <scope>NUCLEOTIDE SEQUENCE [LARGE SCALE GENOMIC DNA]</scope>
    <source>
        <strain evidence="3 4">FP15055 ss-10</strain>
    </source>
</reference>
<feature type="region of interest" description="Disordered" evidence="1">
    <location>
        <begin position="53"/>
        <end position="81"/>
    </location>
</feature>
<dbReference type="InterPro" id="IPR004242">
    <property type="entry name" value="Transposase_21"/>
</dbReference>
<dbReference type="PANTHER" id="PTHR46579">
    <property type="entry name" value="F5/8 TYPE C DOMAIN-CONTAINING PROTEIN-RELATED"/>
    <property type="match status" value="1"/>
</dbReference>
<dbReference type="STRING" id="1314674.A0A0D7AZV1"/>
<name>A0A0D7AZV1_9AGAR</name>
<proteinExistence type="predicted"/>
<organism evidence="3 4">
    <name type="scientific">Cylindrobasidium torrendii FP15055 ss-10</name>
    <dbReference type="NCBI Taxonomy" id="1314674"/>
    <lineage>
        <taxon>Eukaryota</taxon>
        <taxon>Fungi</taxon>
        <taxon>Dikarya</taxon>
        <taxon>Basidiomycota</taxon>
        <taxon>Agaricomycotina</taxon>
        <taxon>Agaricomycetes</taxon>
        <taxon>Agaricomycetidae</taxon>
        <taxon>Agaricales</taxon>
        <taxon>Marasmiineae</taxon>
        <taxon>Physalacriaceae</taxon>
        <taxon>Cylindrobasidium</taxon>
    </lineage>
</organism>
<evidence type="ECO:0000256" key="1">
    <source>
        <dbReference type="SAM" id="MobiDB-lite"/>
    </source>
</evidence>
<protein>
    <submittedName>
        <fullName evidence="3">Uncharacterized protein</fullName>
    </submittedName>
</protein>
<dbReference type="EMBL" id="KN880691">
    <property type="protein sequence ID" value="KIY63500.1"/>
    <property type="molecule type" value="Genomic_DNA"/>
</dbReference>
<dbReference type="PANTHER" id="PTHR46579:SF1">
    <property type="entry name" value="F5_8 TYPE C DOMAIN-CONTAINING PROTEIN"/>
    <property type="match status" value="1"/>
</dbReference>
<dbReference type="EMBL" id="KN880766">
    <property type="protein sequence ID" value="KIY62599.1"/>
    <property type="molecule type" value="Genomic_DNA"/>
</dbReference>
<accession>A0A0D7AZV1</accession>
<gene>
    <name evidence="3" type="ORF">CYLTODRAFT_359858</name>
    <name evidence="2" type="ORF">CYLTODRAFT_361205</name>
</gene>
<sequence>MQNLTQAQIDAQRATAADVAARRELEKLSGAGFEEEAAFQEAREAARLASEAVATARREREEAARQQAAAAGNEDEGPLDDEEDIIPILEDLKLSQEFIDALKTATLRSTLEPLDEDTLDFIENPPTEECTVEDNPDLHLSIELYLAIDNAAEAVYNAARTAIMRRFRDCNILSFYKVKKTVEELTGVRPVYRDMCWNSCVAFTGPLSSRLTCPLCGEQRYQSDGKTPRKRFVTLLLAPQLQAMWRTPDGARLMQYRNDLTEKLLDELDQTDDAGNPRPRTSKFTDFFSGLEYLKAVDLKNIRDKDMVLVLLIDGAQLYRSKVSECWVYIWVILDVAPDKRYKKRYVLPGGFIPGPNKPKRLDSFLFPGLYHLCALQNDGLKIWRADTRTLFVSHPFLALVTADGPAMAAISGQVGHQGRMHCRRRCPIPGRRKEGGSQYYPMRQKPDNYDVPGSAHDDVDLNDLLQSFSEDDREKRYLEELRLVMRSRDQADYHRNRLQTGIVGPTIFSALPRKHRLGIPNIFPLDIMHLPALNIPDLLIPLWRGTFTHAKDDDPKDWPWAVLTGDVWKQHGEAVANVTPFIPSSFDRPPRNPAEKINSGYKAWEFLIYFFGIGPALLYGVLPDPYWKNYCQVVRAFHILMQVEISPDDLLEAHALMTQFSDGFEELYVQRRSDRIHFVRPSIHTGSHFPFDVELIGPGIVYSQWPVERAIGSLGMEMSQPGNMFANFEARGTRRCQTNSLYNLLPHLMPPKPNLRTRISIGSGYMLAGIERSPTTLRACELAAIQGYFTSKGLNPQIDRLRRWSHLYLPSGQVARTYWKESMVQNRPVRRARCVLCNYNGQERVGEVLYFVRTQARRDQPAGELHSLAVLCLLDFPNKDILAASYGQYWTAAHIGDAGLVCMDAHDIFSSVIMAPDYQYGTRNHDGTEGNRWYISRRPGDAVMSQLDTEESDDEDAD</sequence>
<dbReference type="Proteomes" id="UP000054007">
    <property type="component" value="Unassembled WGS sequence"/>
</dbReference>
<dbReference type="AlphaFoldDB" id="A0A0D7AZV1"/>
<evidence type="ECO:0000313" key="3">
    <source>
        <dbReference type="EMBL" id="KIY63500.1"/>
    </source>
</evidence>
<dbReference type="Pfam" id="PF02992">
    <property type="entry name" value="Transposase_21"/>
    <property type="match status" value="1"/>
</dbReference>
<evidence type="ECO:0000313" key="4">
    <source>
        <dbReference type="Proteomes" id="UP000054007"/>
    </source>
</evidence>
<dbReference type="OrthoDB" id="2669721at2759"/>